<dbReference type="OrthoDB" id="49066at2"/>
<evidence type="ECO:0000256" key="3">
    <source>
        <dbReference type="ARBA" id="ARBA00022475"/>
    </source>
</evidence>
<feature type="transmembrane region" description="Helical" evidence="9">
    <location>
        <begin position="145"/>
        <end position="163"/>
    </location>
</feature>
<proteinExistence type="inferred from homology"/>
<keyword evidence="7 9" id="KW-0472">Membrane</keyword>
<feature type="transmembrane region" description="Helical" evidence="9">
    <location>
        <begin position="107"/>
        <end position="133"/>
    </location>
</feature>
<keyword evidence="4" id="KW-0997">Cell inner membrane</keyword>
<evidence type="ECO:0000313" key="11">
    <source>
        <dbReference type="EMBL" id="RGC50272.1"/>
    </source>
</evidence>
<comment type="caution">
    <text evidence="11">The sequence shown here is derived from an EMBL/GenBank/DDBJ whole genome shotgun (WGS) entry which is preliminary data.</text>
</comment>
<name>A0A3E2XP40_9FIRM</name>
<evidence type="ECO:0000256" key="4">
    <source>
        <dbReference type="ARBA" id="ARBA00022519"/>
    </source>
</evidence>
<protein>
    <submittedName>
        <fullName evidence="11">TRAP transporter small permease subunit</fullName>
    </submittedName>
</protein>
<dbReference type="EMBL" id="QVFD01000002">
    <property type="protein sequence ID" value="RGC50272.1"/>
    <property type="molecule type" value="Genomic_DNA"/>
</dbReference>
<comment type="similarity">
    <text evidence="8">Belongs to the TRAP transporter small permease family.</text>
</comment>
<evidence type="ECO:0000256" key="1">
    <source>
        <dbReference type="ARBA" id="ARBA00004429"/>
    </source>
</evidence>
<reference evidence="11 12" key="1">
    <citation type="submission" date="2018-08" db="EMBL/GenBank/DDBJ databases">
        <title>A genome reference for cultivated species of the human gut microbiota.</title>
        <authorList>
            <person name="Zou Y."/>
            <person name="Xue W."/>
            <person name="Luo G."/>
        </authorList>
    </citation>
    <scope>NUCLEOTIDE SEQUENCE [LARGE SCALE GENOMIC DNA]</scope>
    <source>
        <strain evidence="11 12">AM28-39</strain>
    </source>
</reference>
<dbReference type="GO" id="GO:0022857">
    <property type="term" value="F:transmembrane transporter activity"/>
    <property type="evidence" value="ECO:0007669"/>
    <property type="project" value="TreeGrafter"/>
</dbReference>
<keyword evidence="5 9" id="KW-0812">Transmembrane</keyword>
<dbReference type="PANTHER" id="PTHR35011">
    <property type="entry name" value="2,3-DIKETO-L-GULONATE TRAP TRANSPORTER SMALL PERMEASE PROTEIN YIAM"/>
    <property type="match status" value="1"/>
</dbReference>
<evidence type="ECO:0000256" key="5">
    <source>
        <dbReference type="ARBA" id="ARBA00022692"/>
    </source>
</evidence>
<evidence type="ECO:0000313" key="12">
    <source>
        <dbReference type="Proteomes" id="UP000261231"/>
    </source>
</evidence>
<dbReference type="PANTHER" id="PTHR35011:SF2">
    <property type="entry name" value="2,3-DIKETO-L-GULONATE TRAP TRANSPORTER SMALL PERMEASE PROTEIN YIAM"/>
    <property type="match status" value="1"/>
</dbReference>
<evidence type="ECO:0000256" key="2">
    <source>
        <dbReference type="ARBA" id="ARBA00022448"/>
    </source>
</evidence>
<organism evidence="11 12">
    <name type="scientific">Coprococcus catus</name>
    <dbReference type="NCBI Taxonomy" id="116085"/>
    <lineage>
        <taxon>Bacteria</taxon>
        <taxon>Bacillati</taxon>
        <taxon>Bacillota</taxon>
        <taxon>Clostridia</taxon>
        <taxon>Lachnospirales</taxon>
        <taxon>Lachnospiraceae</taxon>
        <taxon>Coprococcus</taxon>
    </lineage>
</organism>
<dbReference type="GO" id="GO:0005886">
    <property type="term" value="C:plasma membrane"/>
    <property type="evidence" value="ECO:0007669"/>
    <property type="project" value="UniProtKB-SubCell"/>
</dbReference>
<dbReference type="InterPro" id="IPR055348">
    <property type="entry name" value="DctQ"/>
</dbReference>
<feature type="transmembrane region" description="Helical" evidence="9">
    <location>
        <begin position="36"/>
        <end position="58"/>
    </location>
</feature>
<gene>
    <name evidence="11" type="ORF">DW747_02565</name>
</gene>
<feature type="transmembrane region" description="Helical" evidence="9">
    <location>
        <begin position="70"/>
        <end position="86"/>
    </location>
</feature>
<evidence type="ECO:0000256" key="6">
    <source>
        <dbReference type="ARBA" id="ARBA00022989"/>
    </source>
</evidence>
<evidence type="ECO:0000256" key="8">
    <source>
        <dbReference type="ARBA" id="ARBA00038436"/>
    </source>
</evidence>
<keyword evidence="2" id="KW-0813">Transport</keyword>
<evidence type="ECO:0000256" key="7">
    <source>
        <dbReference type="ARBA" id="ARBA00023136"/>
    </source>
</evidence>
<dbReference type="Pfam" id="PF04290">
    <property type="entry name" value="DctQ"/>
    <property type="match status" value="1"/>
</dbReference>
<accession>A0A3E2XP40</accession>
<dbReference type="Proteomes" id="UP000261231">
    <property type="component" value="Unassembled WGS sequence"/>
</dbReference>
<dbReference type="AlphaFoldDB" id="A0A3E2XP40"/>
<evidence type="ECO:0000259" key="10">
    <source>
        <dbReference type="Pfam" id="PF04290"/>
    </source>
</evidence>
<keyword evidence="12" id="KW-1185">Reference proteome</keyword>
<sequence>MQWITRSACQKEEQNRKGTAMEKAKNHWFKELEENVIAVGIIIMFIMETVNVICKFLAPGWMGIPEEISIFAYIWVCFFCASYCTKRGANIIVDALTAKYPKKLQNFLFSAQFVFDGILTVFFIYGSVIFVAQTKAEGSVGVTGMPLWIIYLAPLVGFALNLIRDIQMFIKTIKSSEEVSVS</sequence>
<dbReference type="GO" id="GO:0015740">
    <property type="term" value="P:C4-dicarboxylate transport"/>
    <property type="evidence" value="ECO:0007669"/>
    <property type="project" value="TreeGrafter"/>
</dbReference>
<keyword evidence="3" id="KW-1003">Cell membrane</keyword>
<comment type="subcellular location">
    <subcellularLocation>
        <location evidence="1">Cell inner membrane</location>
        <topology evidence="1">Multi-pass membrane protein</topology>
    </subcellularLocation>
</comment>
<evidence type="ECO:0000256" key="9">
    <source>
        <dbReference type="SAM" id="Phobius"/>
    </source>
</evidence>
<keyword evidence="6 9" id="KW-1133">Transmembrane helix</keyword>
<feature type="domain" description="Tripartite ATP-independent periplasmic transporters DctQ component" evidence="10">
    <location>
        <begin position="44"/>
        <end position="173"/>
    </location>
</feature>
<dbReference type="InterPro" id="IPR007387">
    <property type="entry name" value="TRAP_DctQ"/>
</dbReference>